<evidence type="ECO:0000313" key="1">
    <source>
        <dbReference type="EMBL" id="JAH01787.1"/>
    </source>
</evidence>
<organism evidence="1">
    <name type="scientific">Anguilla anguilla</name>
    <name type="common">European freshwater eel</name>
    <name type="synonym">Muraena anguilla</name>
    <dbReference type="NCBI Taxonomy" id="7936"/>
    <lineage>
        <taxon>Eukaryota</taxon>
        <taxon>Metazoa</taxon>
        <taxon>Chordata</taxon>
        <taxon>Craniata</taxon>
        <taxon>Vertebrata</taxon>
        <taxon>Euteleostomi</taxon>
        <taxon>Actinopterygii</taxon>
        <taxon>Neopterygii</taxon>
        <taxon>Teleostei</taxon>
        <taxon>Anguilliformes</taxon>
        <taxon>Anguillidae</taxon>
        <taxon>Anguilla</taxon>
    </lineage>
</organism>
<name>A0A0E9PC07_ANGAN</name>
<dbReference type="AlphaFoldDB" id="A0A0E9PC07"/>
<sequence>MHWSITVTVYENLIPSIFEWLQPI</sequence>
<proteinExistence type="predicted"/>
<protein>
    <submittedName>
        <fullName evidence="1">Uncharacterized protein</fullName>
    </submittedName>
</protein>
<dbReference type="EMBL" id="GBXM01106790">
    <property type="protein sequence ID" value="JAH01787.1"/>
    <property type="molecule type" value="Transcribed_RNA"/>
</dbReference>
<reference evidence="1" key="2">
    <citation type="journal article" date="2015" name="Fish Shellfish Immunol.">
        <title>Early steps in the European eel (Anguilla anguilla)-Vibrio vulnificus interaction in the gills: Role of the RtxA13 toxin.</title>
        <authorList>
            <person name="Callol A."/>
            <person name="Pajuelo D."/>
            <person name="Ebbesson L."/>
            <person name="Teles M."/>
            <person name="MacKenzie S."/>
            <person name="Amaro C."/>
        </authorList>
    </citation>
    <scope>NUCLEOTIDE SEQUENCE</scope>
</reference>
<reference evidence="1" key="1">
    <citation type="submission" date="2014-11" db="EMBL/GenBank/DDBJ databases">
        <authorList>
            <person name="Amaro Gonzalez C."/>
        </authorList>
    </citation>
    <scope>NUCLEOTIDE SEQUENCE</scope>
</reference>
<accession>A0A0E9PC07</accession>